<proteinExistence type="predicted"/>
<evidence type="ECO:0000256" key="1">
    <source>
        <dbReference type="SAM" id="MobiDB-lite"/>
    </source>
</evidence>
<feature type="region of interest" description="Disordered" evidence="1">
    <location>
        <begin position="109"/>
        <end position="135"/>
    </location>
</feature>
<protein>
    <submittedName>
        <fullName evidence="3">Uncharacterized protein</fullName>
    </submittedName>
</protein>
<comment type="caution">
    <text evidence="3">The sequence shown here is derived from an EMBL/GenBank/DDBJ whole genome shotgun (WGS) entry which is preliminary data.</text>
</comment>
<evidence type="ECO:0000256" key="2">
    <source>
        <dbReference type="SAM" id="Phobius"/>
    </source>
</evidence>
<dbReference type="Proteomes" id="UP000318821">
    <property type="component" value="Unassembled WGS sequence"/>
</dbReference>
<dbReference type="AlphaFoldDB" id="A0A504XUT4"/>
<feature type="transmembrane region" description="Helical" evidence="2">
    <location>
        <begin position="51"/>
        <end position="77"/>
    </location>
</feature>
<dbReference type="VEuPathDB" id="TriTrypDB:LdBPK_040220.1"/>
<feature type="region of interest" description="Disordered" evidence="1">
    <location>
        <begin position="210"/>
        <end position="247"/>
    </location>
</feature>
<reference evidence="4" key="1">
    <citation type="submission" date="2019-02" db="EMBL/GenBank/DDBJ databases">
        <title>FDA dAtabase for Regulatory Grade micrObial Sequences (FDA-ARGOS): Supporting development and validation of Infectious Disease Dx tests.</title>
        <authorList>
            <person name="Duncan R."/>
            <person name="Fisher C."/>
            <person name="Tallon L."/>
            <person name="Sadzewicz L."/>
            <person name="Sengamalay N."/>
            <person name="Ott S."/>
            <person name="Godinez A."/>
            <person name="Nagaraj S."/>
            <person name="Vavikolanu K."/>
            <person name="Vyas G."/>
            <person name="Nadendla S."/>
            <person name="Aluvathingal J."/>
            <person name="Sichtig H."/>
        </authorList>
    </citation>
    <scope>NUCLEOTIDE SEQUENCE [LARGE SCALE GENOMIC DNA]</scope>
    <source>
        <strain evidence="4">FDAARGOS_360</strain>
    </source>
</reference>
<accession>A0A504XUT4</accession>
<dbReference type="EMBL" id="RHLD01000064">
    <property type="protein sequence ID" value="TPP52396.1"/>
    <property type="molecule type" value="Genomic_DNA"/>
</dbReference>
<keyword evidence="2" id="KW-1133">Transmembrane helix</keyword>
<dbReference type="VEuPathDB" id="TriTrypDB:LDHU3_04.0290"/>
<organism evidence="3 4">
    <name type="scientific">Leishmania donovani</name>
    <dbReference type="NCBI Taxonomy" id="5661"/>
    <lineage>
        <taxon>Eukaryota</taxon>
        <taxon>Discoba</taxon>
        <taxon>Euglenozoa</taxon>
        <taxon>Kinetoplastea</taxon>
        <taxon>Metakinetoplastina</taxon>
        <taxon>Trypanosomatida</taxon>
        <taxon>Trypanosomatidae</taxon>
        <taxon>Leishmaniinae</taxon>
        <taxon>Leishmania</taxon>
    </lineage>
</organism>
<evidence type="ECO:0000313" key="4">
    <source>
        <dbReference type="Proteomes" id="UP000318821"/>
    </source>
</evidence>
<gene>
    <name evidence="3" type="ORF">CGC20_15810</name>
</gene>
<dbReference type="VEuPathDB" id="TriTrypDB:LdCL_040007700"/>
<keyword evidence="2" id="KW-0472">Membrane</keyword>
<evidence type="ECO:0000313" key="3">
    <source>
        <dbReference type="EMBL" id="TPP52396.1"/>
    </source>
</evidence>
<name>A0A504XUT4_LEIDO</name>
<keyword evidence="2" id="KW-0812">Transmembrane</keyword>
<sequence length="266" mass="28463">MATMENVAFAGYAYYSTGGEGFIYALSSKEDVESTGTPVIIVNATSKAVNFFPFLFLVVGGVLMVGLMASVMVTFCCRRKVAKLEKMYWELQYAFADVNNTLVQEASRRTTSPASLKQKHTPQSTSCLVAGSQSPPQMMQRHGSIARVASMRPSQHIMEPLPPAAPVFPAAPLPYGMNANPLYFQPVTTSAASPYTCSHGGKGAQVTVFAAQPPPIPSSPQPQRQTRLSVGPAAPQSPCTTPEPPLRRRASKVSFIGAYDILIASA</sequence>